<comment type="caution">
    <text evidence="1">The sequence shown here is derived from an EMBL/GenBank/DDBJ whole genome shotgun (WGS) entry which is preliminary data.</text>
</comment>
<evidence type="ECO:0000313" key="1">
    <source>
        <dbReference type="EMBL" id="PLW17582.1"/>
    </source>
</evidence>
<dbReference type="Proteomes" id="UP000235388">
    <property type="component" value="Unassembled WGS sequence"/>
</dbReference>
<dbReference type="EMBL" id="PGCJ01000847">
    <property type="protein sequence ID" value="PLW17582.1"/>
    <property type="molecule type" value="Genomic_DNA"/>
</dbReference>
<accession>A0A2N5SWG9</accession>
<dbReference type="AlphaFoldDB" id="A0A2N5SWG9"/>
<reference evidence="1 2" key="1">
    <citation type="submission" date="2017-11" db="EMBL/GenBank/DDBJ databases">
        <title>De novo assembly and phasing of dikaryotic genomes from two isolates of Puccinia coronata f. sp. avenae, the causal agent of oat crown rust.</title>
        <authorList>
            <person name="Miller M.E."/>
            <person name="Zhang Y."/>
            <person name="Omidvar V."/>
            <person name="Sperschneider J."/>
            <person name="Schwessinger B."/>
            <person name="Raley C."/>
            <person name="Palmer J.M."/>
            <person name="Garnica D."/>
            <person name="Upadhyaya N."/>
            <person name="Rathjen J."/>
            <person name="Taylor J.M."/>
            <person name="Park R.F."/>
            <person name="Dodds P.N."/>
            <person name="Hirsch C.D."/>
            <person name="Kianian S.F."/>
            <person name="Figueroa M."/>
        </authorList>
    </citation>
    <scope>NUCLEOTIDE SEQUENCE [LARGE SCALE GENOMIC DNA]</scope>
    <source>
        <strain evidence="1">12NC29</strain>
    </source>
</reference>
<gene>
    <name evidence="1" type="ORF">PCANC_13752</name>
</gene>
<keyword evidence="2" id="KW-1185">Reference proteome</keyword>
<evidence type="ECO:0000313" key="2">
    <source>
        <dbReference type="Proteomes" id="UP000235388"/>
    </source>
</evidence>
<name>A0A2N5SWG9_9BASI</name>
<sequence>MKTLAMMDCKPCNSYHPFTGLLLVDLAHQACRHLHPAALAHHRLPLLTTCCPRSPPAALAHHLLTTGCCPCLPPALLPSARHQLLPLLATRCCPCLPPAALPLLATCCPALARHLLPCPRSPPAAALSLPPAAAALACHLLLPLLATCPAALSLTPAASLLPCCPQLATCFPALACHLLPCPCFPRACHLLLTLLATYSAALSSPPAPASLSHHLLPFPCLPTAAAALACHLLPSLATCCPCSPPAAALARHLLLLSARHLLLPSLATCCPLPSPPELPRLPATLCPSDPRSWLPASLAARQLHIHCGSLHHHRYVFKAHARGLRVHSRWPTHWDTLQSAAPEAPKLLPRNPCCSV</sequence>
<protein>
    <submittedName>
        <fullName evidence="1">Uncharacterized protein</fullName>
    </submittedName>
</protein>
<proteinExistence type="predicted"/>
<organism evidence="1 2">
    <name type="scientific">Puccinia coronata f. sp. avenae</name>
    <dbReference type="NCBI Taxonomy" id="200324"/>
    <lineage>
        <taxon>Eukaryota</taxon>
        <taxon>Fungi</taxon>
        <taxon>Dikarya</taxon>
        <taxon>Basidiomycota</taxon>
        <taxon>Pucciniomycotina</taxon>
        <taxon>Pucciniomycetes</taxon>
        <taxon>Pucciniales</taxon>
        <taxon>Pucciniaceae</taxon>
        <taxon>Puccinia</taxon>
    </lineage>
</organism>